<keyword evidence="3 6" id="KW-0812">Transmembrane</keyword>
<evidence type="ECO:0000256" key="2">
    <source>
        <dbReference type="ARBA" id="ARBA00022475"/>
    </source>
</evidence>
<sequence length="225" mass="25222">MKKPSIPAIASITIILVAVGFYFFNNEFQQWANKAYDAFSTGEVKEVKKFLEPYREIGYLILLGAFLFQLFLFFIPSVLVMSLSIMMYGPWLGGGLCLLGVFLASVFAYFLGHALGTYTIDKIIGHDSREKMETFLEKYGFWTVTVFRLSPFLSNDAVSFVGGLVNMSFWRFIGATMLGITPLTIILAWMGEDTERVKIGFMILGGISILALGLYIFIDKRKAAS</sequence>
<name>G8R2Z8_OWEHD</name>
<keyword evidence="4 6" id="KW-1133">Transmembrane helix</keyword>
<dbReference type="AlphaFoldDB" id="G8R2Z8"/>
<evidence type="ECO:0000313" key="8">
    <source>
        <dbReference type="EMBL" id="AEV32992.1"/>
    </source>
</evidence>
<dbReference type="Pfam" id="PF09335">
    <property type="entry name" value="VTT_dom"/>
    <property type="match status" value="1"/>
</dbReference>
<dbReference type="RefSeq" id="WP_014202344.1">
    <property type="nucleotide sequence ID" value="NC_016599.1"/>
</dbReference>
<dbReference type="Proteomes" id="UP000005631">
    <property type="component" value="Chromosome"/>
</dbReference>
<feature type="transmembrane region" description="Helical" evidence="6">
    <location>
        <begin position="91"/>
        <end position="112"/>
    </location>
</feature>
<dbReference type="EMBL" id="CP003156">
    <property type="protein sequence ID" value="AEV32992.1"/>
    <property type="molecule type" value="Genomic_DNA"/>
</dbReference>
<dbReference type="HOGENOM" id="CLU_038944_8_0_10"/>
<keyword evidence="9" id="KW-1185">Reference proteome</keyword>
<dbReference type="PANTHER" id="PTHR12677">
    <property type="entry name" value="GOLGI APPARATUS MEMBRANE PROTEIN TVP38-RELATED"/>
    <property type="match status" value="1"/>
</dbReference>
<gene>
    <name evidence="8" type="ordered locus">Oweho_2015</name>
</gene>
<evidence type="ECO:0000256" key="4">
    <source>
        <dbReference type="ARBA" id="ARBA00022989"/>
    </source>
</evidence>
<keyword evidence="2 6" id="KW-1003">Cell membrane</keyword>
<dbReference type="GO" id="GO:0005886">
    <property type="term" value="C:plasma membrane"/>
    <property type="evidence" value="ECO:0007669"/>
    <property type="project" value="UniProtKB-SubCell"/>
</dbReference>
<dbReference type="STRING" id="926562.Oweho_2015"/>
<proteinExistence type="inferred from homology"/>
<comment type="subcellular location">
    <subcellularLocation>
        <location evidence="1 6">Cell membrane</location>
        <topology evidence="1 6">Multi-pass membrane protein</topology>
    </subcellularLocation>
</comment>
<dbReference type="InterPro" id="IPR032816">
    <property type="entry name" value="VTT_dom"/>
</dbReference>
<comment type="similarity">
    <text evidence="6">Belongs to the TVP38/TMEM64 family.</text>
</comment>
<feature type="transmembrane region" description="Helical" evidence="6">
    <location>
        <begin position="169"/>
        <end position="191"/>
    </location>
</feature>
<organism evidence="8 9">
    <name type="scientific">Owenweeksia hongkongensis (strain DSM 17368 / CIP 108786 / JCM 12287 / NRRL B-23963 / UST20020801)</name>
    <dbReference type="NCBI Taxonomy" id="926562"/>
    <lineage>
        <taxon>Bacteria</taxon>
        <taxon>Pseudomonadati</taxon>
        <taxon>Bacteroidota</taxon>
        <taxon>Flavobacteriia</taxon>
        <taxon>Flavobacteriales</taxon>
        <taxon>Owenweeksiaceae</taxon>
        <taxon>Owenweeksia</taxon>
    </lineage>
</organism>
<evidence type="ECO:0000313" key="9">
    <source>
        <dbReference type="Proteomes" id="UP000005631"/>
    </source>
</evidence>
<evidence type="ECO:0000256" key="3">
    <source>
        <dbReference type="ARBA" id="ARBA00022692"/>
    </source>
</evidence>
<feature type="transmembrane region" description="Helical" evidence="6">
    <location>
        <begin position="197"/>
        <end position="218"/>
    </location>
</feature>
<reference evidence="8 9" key="1">
    <citation type="journal article" date="2012" name="Stand. Genomic Sci.">
        <title>Genome sequence of the orange-pigmented seawater bacterium Owenweeksia hongkongensis type strain (UST20020801(T)).</title>
        <authorList>
            <person name="Riedel T."/>
            <person name="Held B."/>
            <person name="Nolan M."/>
            <person name="Lucas S."/>
            <person name="Lapidus A."/>
            <person name="Tice H."/>
            <person name="Del Rio T.G."/>
            <person name="Cheng J.F."/>
            <person name="Han C."/>
            <person name="Tapia R."/>
            <person name="Goodwin L.A."/>
            <person name="Pitluck S."/>
            <person name="Liolios K."/>
            <person name="Mavromatis K."/>
            <person name="Pagani I."/>
            <person name="Ivanova N."/>
            <person name="Mikhailova N."/>
            <person name="Pati A."/>
            <person name="Chen A."/>
            <person name="Palaniappan K."/>
            <person name="Rohde M."/>
            <person name="Tindall B.J."/>
            <person name="Detter J.C."/>
            <person name="Goker M."/>
            <person name="Woyke T."/>
            <person name="Bristow J."/>
            <person name="Eisen J.A."/>
            <person name="Markowitz V."/>
            <person name="Hugenholtz P."/>
            <person name="Klenk H.P."/>
            <person name="Kyrpides N.C."/>
        </authorList>
    </citation>
    <scope>NUCLEOTIDE SEQUENCE</scope>
    <source>
        <strain evidence="9">DSM 17368 / JCM 12287 / NRRL B-23963</strain>
    </source>
</reference>
<protein>
    <recommendedName>
        <fullName evidence="6">TVP38/TMEM64 family membrane protein</fullName>
    </recommendedName>
</protein>
<evidence type="ECO:0000256" key="5">
    <source>
        <dbReference type="ARBA" id="ARBA00023136"/>
    </source>
</evidence>
<evidence type="ECO:0000259" key="7">
    <source>
        <dbReference type="Pfam" id="PF09335"/>
    </source>
</evidence>
<evidence type="ECO:0000256" key="6">
    <source>
        <dbReference type="RuleBase" id="RU366058"/>
    </source>
</evidence>
<evidence type="ECO:0000256" key="1">
    <source>
        <dbReference type="ARBA" id="ARBA00004651"/>
    </source>
</evidence>
<dbReference type="OrthoDB" id="9812980at2"/>
<keyword evidence="5 6" id="KW-0472">Membrane</keyword>
<dbReference type="eggNOG" id="COG0398">
    <property type="taxonomic scope" value="Bacteria"/>
</dbReference>
<feature type="transmembrane region" description="Helical" evidence="6">
    <location>
        <begin position="6"/>
        <end position="24"/>
    </location>
</feature>
<feature type="transmembrane region" description="Helical" evidence="6">
    <location>
        <begin position="57"/>
        <end position="85"/>
    </location>
</feature>
<dbReference type="KEGG" id="oho:Oweho_2015"/>
<dbReference type="InterPro" id="IPR015414">
    <property type="entry name" value="TMEM64"/>
</dbReference>
<feature type="domain" description="VTT" evidence="7">
    <location>
        <begin position="75"/>
        <end position="192"/>
    </location>
</feature>
<dbReference type="PANTHER" id="PTHR12677:SF59">
    <property type="entry name" value="GOLGI APPARATUS MEMBRANE PROTEIN TVP38-RELATED"/>
    <property type="match status" value="1"/>
</dbReference>
<accession>G8R2Z8</accession>